<gene>
    <name evidence="1" type="ORF">KPL71_000810</name>
</gene>
<sequence>MIGSGFTRSDHDRIGTQAVKHKQSTHTHSRLTTSVAHHTQQTHTHSSRSYLQSATTRSNRCRERPELKPKLIREDRDPIYRSAATKLRIQALNPPLHHHSVRLKIHPASCLRSARVSTIGIHESSLLSVDIRPPHPHGHASRSRVTAPVSKLKRSNSMSDDDNQSVQMEGTQKAKRKRPAMKKRSATWNHFTLLEDNPNKCKCNYCGRQYQCHSRRDGITNMRNHILACLAYKTFREQQEGSQQNLTTEGGEGNASNMVLAKGWSQDACRRAVTKMIIMGELPLSFVDNKGFRHFCSVAIPQFVMPSRRTVGRDVMDLFLEEKIMLKSLICNNKQRVSLTTDLWTSVQNMSYMVITAHFIDSDWCLNRRIISFSVIEDHRGKTIGKKIVACLQDWGIERLFAITVDNASTNDVAVNYVTMQLLGWRNDDAIVLAGQYMHVRCCAHILNLIVVSGLNELHASVAAIRNAVKYVRSSTTRLQTFKQCAQQVKCPNGTVVLDCPTRWNSTYLMLMTALKFQAAFDRMAEVDKPYEAYFLEKENNVKRVGPPGPEDWESAGRIVKFFKIIFANDGWKVEEMTKAVKDLLNELYDAYSAMCSSSTPSMCSESAPSGSYGGTSYSPYFTNEVGLLEGPSGDGDDIFRVSRPFFGYAQKVFVQNEGKRVVSEVERYLSDPVEDPSNLKLNVLLWWKVNGSKYPILEKIARDVLAVPVSTVASESAFSTGRRVIDEYRSSLTPCMVEALICTENWLQAKLFANPVYNLQEDIKEQIFHMELQEEFVRSQASTVETVSADMGVMDI</sequence>
<evidence type="ECO:0000313" key="2">
    <source>
        <dbReference type="Proteomes" id="UP000829398"/>
    </source>
</evidence>
<dbReference type="Proteomes" id="UP000829398">
    <property type="component" value="Chromosome 1"/>
</dbReference>
<dbReference type="EMBL" id="CM039170">
    <property type="protein sequence ID" value="KAH9800838.1"/>
    <property type="molecule type" value="Genomic_DNA"/>
</dbReference>
<evidence type="ECO:0000313" key="1">
    <source>
        <dbReference type="EMBL" id="KAH9800838.1"/>
    </source>
</evidence>
<reference evidence="2" key="1">
    <citation type="journal article" date="2023" name="Hortic. Res.">
        <title>A chromosome-level phased genome enabling allele-level studies in sweet orange: a case study on citrus Huanglongbing tolerance.</title>
        <authorList>
            <person name="Wu B."/>
            <person name="Yu Q."/>
            <person name="Deng Z."/>
            <person name="Duan Y."/>
            <person name="Luo F."/>
            <person name="Gmitter F. Jr."/>
        </authorList>
    </citation>
    <scope>NUCLEOTIDE SEQUENCE [LARGE SCALE GENOMIC DNA]</scope>
    <source>
        <strain evidence="2">cv. Valencia</strain>
    </source>
</reference>
<keyword evidence="2" id="KW-1185">Reference proteome</keyword>
<accession>A0ACB8NRN4</accession>
<protein>
    <submittedName>
        <fullName evidence="1">BED-type domain-containing protein</fullName>
    </submittedName>
</protein>
<comment type="caution">
    <text evidence="1">The sequence shown here is derived from an EMBL/GenBank/DDBJ whole genome shotgun (WGS) entry which is preliminary data.</text>
</comment>
<organism evidence="1 2">
    <name type="scientific">Citrus sinensis</name>
    <name type="common">Sweet orange</name>
    <name type="synonym">Citrus aurantium var. sinensis</name>
    <dbReference type="NCBI Taxonomy" id="2711"/>
    <lineage>
        <taxon>Eukaryota</taxon>
        <taxon>Viridiplantae</taxon>
        <taxon>Streptophyta</taxon>
        <taxon>Embryophyta</taxon>
        <taxon>Tracheophyta</taxon>
        <taxon>Spermatophyta</taxon>
        <taxon>Magnoliopsida</taxon>
        <taxon>eudicotyledons</taxon>
        <taxon>Gunneridae</taxon>
        <taxon>Pentapetalae</taxon>
        <taxon>rosids</taxon>
        <taxon>malvids</taxon>
        <taxon>Sapindales</taxon>
        <taxon>Rutaceae</taxon>
        <taxon>Aurantioideae</taxon>
        <taxon>Citrus</taxon>
    </lineage>
</organism>
<proteinExistence type="predicted"/>
<name>A0ACB8NRN4_CITSI</name>